<evidence type="ECO:0000256" key="1">
    <source>
        <dbReference type="ARBA" id="ARBA00004141"/>
    </source>
</evidence>
<accession>A0A382D6F8</accession>
<gene>
    <name evidence="7" type="ORF">METZ01_LOCUS186864</name>
</gene>
<protein>
    <recommendedName>
        <fullName evidence="6">Peptidase S54 rhomboid domain-containing protein</fullName>
    </recommendedName>
</protein>
<dbReference type="PANTHER" id="PTHR43731">
    <property type="entry name" value="RHOMBOID PROTEASE"/>
    <property type="match status" value="1"/>
</dbReference>
<feature type="transmembrane region" description="Helical" evidence="5">
    <location>
        <begin position="7"/>
        <end position="27"/>
    </location>
</feature>
<feature type="transmembrane region" description="Helical" evidence="5">
    <location>
        <begin position="51"/>
        <end position="76"/>
    </location>
</feature>
<comment type="subcellular location">
    <subcellularLocation>
        <location evidence="1">Membrane</location>
        <topology evidence="1">Multi-pass membrane protein</topology>
    </subcellularLocation>
</comment>
<evidence type="ECO:0000256" key="5">
    <source>
        <dbReference type="SAM" id="Phobius"/>
    </source>
</evidence>
<dbReference type="InterPro" id="IPR050925">
    <property type="entry name" value="Rhomboid_protease_S54"/>
</dbReference>
<feature type="transmembrane region" description="Helical" evidence="5">
    <location>
        <begin position="171"/>
        <end position="194"/>
    </location>
</feature>
<feature type="transmembrane region" description="Helical" evidence="5">
    <location>
        <begin position="113"/>
        <end position="135"/>
    </location>
</feature>
<feature type="transmembrane region" description="Helical" evidence="5">
    <location>
        <begin position="215"/>
        <end position="235"/>
    </location>
</feature>
<dbReference type="GO" id="GO:0004252">
    <property type="term" value="F:serine-type endopeptidase activity"/>
    <property type="evidence" value="ECO:0007669"/>
    <property type="project" value="InterPro"/>
</dbReference>
<evidence type="ECO:0000256" key="4">
    <source>
        <dbReference type="ARBA" id="ARBA00023136"/>
    </source>
</evidence>
<name>A0A382D6F8_9ZZZZ</name>
<dbReference type="SUPFAM" id="SSF144091">
    <property type="entry name" value="Rhomboid-like"/>
    <property type="match status" value="1"/>
</dbReference>
<dbReference type="Gene3D" id="1.20.1540.10">
    <property type="entry name" value="Rhomboid-like"/>
    <property type="match status" value="1"/>
</dbReference>
<dbReference type="InterPro" id="IPR022764">
    <property type="entry name" value="Peptidase_S54_rhomboid_dom"/>
</dbReference>
<evidence type="ECO:0000256" key="3">
    <source>
        <dbReference type="ARBA" id="ARBA00022989"/>
    </source>
</evidence>
<organism evidence="7">
    <name type="scientific">marine metagenome</name>
    <dbReference type="NCBI Taxonomy" id="408172"/>
    <lineage>
        <taxon>unclassified sequences</taxon>
        <taxon>metagenomes</taxon>
        <taxon>ecological metagenomes</taxon>
    </lineage>
</organism>
<feature type="transmembrane region" description="Helical" evidence="5">
    <location>
        <begin position="88"/>
        <end position="107"/>
    </location>
</feature>
<evidence type="ECO:0000256" key="2">
    <source>
        <dbReference type="ARBA" id="ARBA00022692"/>
    </source>
</evidence>
<feature type="domain" description="Peptidase S54 rhomboid" evidence="6">
    <location>
        <begin position="49"/>
        <end position="186"/>
    </location>
</feature>
<dbReference type="InterPro" id="IPR035952">
    <property type="entry name" value="Rhomboid-like_sf"/>
</dbReference>
<evidence type="ECO:0000259" key="6">
    <source>
        <dbReference type="Pfam" id="PF01694"/>
    </source>
</evidence>
<dbReference type="PANTHER" id="PTHR43731:SF26">
    <property type="entry name" value="RHOMBOID-LIKE PROTEIN 10, CHLOROPLASTIC"/>
    <property type="match status" value="1"/>
</dbReference>
<keyword evidence="2 5" id="KW-0812">Transmembrane</keyword>
<dbReference type="GO" id="GO:0016020">
    <property type="term" value="C:membrane"/>
    <property type="evidence" value="ECO:0007669"/>
    <property type="project" value="UniProtKB-SubCell"/>
</dbReference>
<sequence>MSSKRPLIVYAVLTINLLLWICLELTGGSQNTQNLMRFGGISFLEINSGQYWRLLAAMFLHIGAAHLAVNCLSLLIMGGMVEKTFGHIRFITIYLISGLGGSAFSFWMIHPFAIGAGASGAVFGCVGALGSFFLIRRRDLGRLGKQNLNAILILASINFAFGFIMPGIDNWAHLGGFLVGILTGSGLTPATLTSTRFGFRQMTHGKDGTQTRNKLAKSAMLGLSVLLIALVLILANNKSIIDRI</sequence>
<keyword evidence="4 5" id="KW-0472">Membrane</keyword>
<dbReference type="AlphaFoldDB" id="A0A382D6F8"/>
<evidence type="ECO:0000313" key="7">
    <source>
        <dbReference type="EMBL" id="SVB34010.1"/>
    </source>
</evidence>
<reference evidence="7" key="1">
    <citation type="submission" date="2018-05" db="EMBL/GenBank/DDBJ databases">
        <authorList>
            <person name="Lanie J.A."/>
            <person name="Ng W.-L."/>
            <person name="Kazmierczak K.M."/>
            <person name="Andrzejewski T.M."/>
            <person name="Davidsen T.M."/>
            <person name="Wayne K.J."/>
            <person name="Tettelin H."/>
            <person name="Glass J.I."/>
            <person name="Rusch D."/>
            <person name="Podicherti R."/>
            <person name="Tsui H.-C.T."/>
            <person name="Winkler M.E."/>
        </authorList>
    </citation>
    <scope>NUCLEOTIDE SEQUENCE</scope>
</reference>
<dbReference type="EMBL" id="UINC01037867">
    <property type="protein sequence ID" value="SVB34010.1"/>
    <property type="molecule type" value="Genomic_DNA"/>
</dbReference>
<proteinExistence type="predicted"/>
<dbReference type="Pfam" id="PF01694">
    <property type="entry name" value="Rhomboid"/>
    <property type="match status" value="1"/>
</dbReference>
<feature type="transmembrane region" description="Helical" evidence="5">
    <location>
        <begin position="147"/>
        <end position="165"/>
    </location>
</feature>
<keyword evidence="3 5" id="KW-1133">Transmembrane helix</keyword>